<evidence type="ECO:0000313" key="2">
    <source>
        <dbReference type="EMBL" id="SIS45267.1"/>
    </source>
</evidence>
<dbReference type="AlphaFoldDB" id="A0A1N7J7M7"/>
<protein>
    <submittedName>
        <fullName evidence="2">Hint domain-containing protein</fullName>
    </submittedName>
</protein>
<keyword evidence="3" id="KW-1185">Reference proteome</keyword>
<evidence type="ECO:0000259" key="1">
    <source>
        <dbReference type="Pfam" id="PF13403"/>
    </source>
</evidence>
<gene>
    <name evidence="2" type="ORF">SAMN05421580_101433</name>
</gene>
<dbReference type="InterPro" id="IPR028992">
    <property type="entry name" value="Hedgehog/Intein_dom"/>
</dbReference>
<reference evidence="3" key="1">
    <citation type="submission" date="2017-01" db="EMBL/GenBank/DDBJ databases">
        <authorList>
            <person name="Varghese N."/>
            <person name="Submissions S."/>
        </authorList>
    </citation>
    <scope>NUCLEOTIDE SEQUENCE [LARGE SCALE GENOMIC DNA]</scope>
    <source>
        <strain evidence="3">DSM 19945</strain>
    </source>
</reference>
<proteinExistence type="predicted"/>
<feature type="domain" description="Hedgehog/Intein (Hint)" evidence="1">
    <location>
        <begin position="13"/>
        <end position="140"/>
    </location>
</feature>
<dbReference type="Proteomes" id="UP000186221">
    <property type="component" value="Unassembled WGS sequence"/>
</dbReference>
<evidence type="ECO:0000313" key="3">
    <source>
        <dbReference type="Proteomes" id="UP000186221"/>
    </source>
</evidence>
<organism evidence="2 3">
    <name type="scientific">Rhodobacter aestuarii</name>
    <dbReference type="NCBI Taxonomy" id="453582"/>
    <lineage>
        <taxon>Bacteria</taxon>
        <taxon>Pseudomonadati</taxon>
        <taxon>Pseudomonadota</taxon>
        <taxon>Alphaproteobacteria</taxon>
        <taxon>Rhodobacterales</taxon>
        <taxon>Rhodobacter group</taxon>
        <taxon>Rhodobacter</taxon>
    </lineage>
</organism>
<sequence>MREACLTCRSGLYSGVEILTPKGEVAVEFLRVGDFVKTFDHGFQRITRIKQYAPASLKVDLPEKFWPVCLPQGFFDNRHDVLVASDQYVQIESSAAEIAYGDPHVSIPARAGLIFPEITQVAPPEDKQLFRIFCERDELLETGYGWQYLARGSIYLGNSFIFCEEENNMPLSYTKMPYQDAVDLVKADVEIMGGLEPYREALTRLCVAHH</sequence>
<dbReference type="Pfam" id="PF13403">
    <property type="entry name" value="Hint_2"/>
    <property type="match status" value="1"/>
</dbReference>
<name>A0A1N7J7M7_9RHOB</name>
<dbReference type="EMBL" id="FTOG01000001">
    <property type="protein sequence ID" value="SIS45267.1"/>
    <property type="molecule type" value="Genomic_DNA"/>
</dbReference>
<dbReference type="STRING" id="453582.SAMN05421580_101433"/>
<accession>A0A1N7J7M7</accession>